<keyword evidence="3" id="KW-0732">Signal</keyword>
<gene>
    <name evidence="4" type="ORF">COU09_02375</name>
</gene>
<dbReference type="SUPFAM" id="SSF58113">
    <property type="entry name" value="Apolipoprotein A-I"/>
    <property type="match status" value="1"/>
</dbReference>
<evidence type="ECO:0000256" key="2">
    <source>
        <dbReference type="SAM" id="MobiDB-lite"/>
    </source>
</evidence>
<dbReference type="AlphaFoldDB" id="A0A2H0URY6"/>
<evidence type="ECO:0000256" key="3">
    <source>
        <dbReference type="SAM" id="SignalP"/>
    </source>
</evidence>
<feature type="chain" id="PRO_5013836625" description="DUF5667 domain-containing protein" evidence="3">
    <location>
        <begin position="22"/>
        <end position="311"/>
    </location>
</feature>
<dbReference type="Proteomes" id="UP000229615">
    <property type="component" value="Unassembled WGS sequence"/>
</dbReference>
<comment type="caution">
    <text evidence="4">The sequence shown here is derived from an EMBL/GenBank/DDBJ whole genome shotgun (WGS) entry which is preliminary data.</text>
</comment>
<evidence type="ECO:0000313" key="5">
    <source>
        <dbReference type="Proteomes" id="UP000229615"/>
    </source>
</evidence>
<feature type="compositionally biased region" description="Basic and acidic residues" evidence="2">
    <location>
        <begin position="63"/>
        <end position="74"/>
    </location>
</feature>
<dbReference type="EMBL" id="PFBB01000024">
    <property type="protein sequence ID" value="PIR88426.1"/>
    <property type="molecule type" value="Genomic_DNA"/>
</dbReference>
<organism evidence="4 5">
    <name type="scientific">Candidatus Harrisonbacteria bacterium CG10_big_fil_rev_8_21_14_0_10_44_23</name>
    <dbReference type="NCBI Taxonomy" id="1974585"/>
    <lineage>
        <taxon>Bacteria</taxon>
        <taxon>Candidatus Harrisoniibacteriota</taxon>
    </lineage>
</organism>
<protein>
    <recommendedName>
        <fullName evidence="6">DUF5667 domain-containing protein</fullName>
    </recommendedName>
</protein>
<feature type="compositionally biased region" description="Acidic residues" evidence="2">
    <location>
        <begin position="26"/>
        <end position="45"/>
    </location>
</feature>
<name>A0A2H0URY6_9BACT</name>
<feature type="coiled-coil region" evidence="1">
    <location>
        <begin position="110"/>
        <end position="217"/>
    </location>
</feature>
<proteinExistence type="predicted"/>
<reference evidence="5" key="1">
    <citation type="submission" date="2017-09" db="EMBL/GenBank/DDBJ databases">
        <title>Depth-based differentiation of microbial function through sediment-hosted aquifers and enrichment of novel symbionts in the deep terrestrial subsurface.</title>
        <authorList>
            <person name="Probst A.J."/>
            <person name="Ladd B."/>
            <person name="Jarett J.K."/>
            <person name="Geller-Mcgrath D.E."/>
            <person name="Sieber C.M.K."/>
            <person name="Emerson J.B."/>
            <person name="Anantharaman K."/>
            <person name="Thomas B.C."/>
            <person name="Malmstrom R."/>
            <person name="Stieglmeier M."/>
            <person name="Klingl A."/>
            <person name="Woyke T."/>
            <person name="Ryan C.M."/>
            <person name="Banfield J.F."/>
        </authorList>
    </citation>
    <scope>NUCLEOTIDE SEQUENCE [LARGE SCALE GENOMIC DNA]</scope>
</reference>
<feature type="region of interest" description="Disordered" evidence="2">
    <location>
        <begin position="22"/>
        <end position="82"/>
    </location>
</feature>
<evidence type="ECO:0000256" key="1">
    <source>
        <dbReference type="SAM" id="Coils"/>
    </source>
</evidence>
<evidence type="ECO:0008006" key="6">
    <source>
        <dbReference type="Google" id="ProtNLM"/>
    </source>
</evidence>
<feature type="signal peptide" evidence="3">
    <location>
        <begin position="1"/>
        <end position="21"/>
    </location>
</feature>
<accession>A0A2H0URY6</accession>
<dbReference type="Gene3D" id="1.20.120.20">
    <property type="entry name" value="Apolipoprotein"/>
    <property type="match status" value="1"/>
</dbReference>
<feature type="compositionally biased region" description="Acidic residues" evidence="2">
    <location>
        <begin position="51"/>
        <end position="62"/>
    </location>
</feature>
<keyword evidence="1" id="KW-0175">Coiled coil</keyword>
<evidence type="ECO:0000313" key="4">
    <source>
        <dbReference type="EMBL" id="PIR88426.1"/>
    </source>
</evidence>
<sequence length="311" mass="34857">MRKLVSLFTLFSLLLTPIAMASQGGDDADSTDDSTEVEVEVEDQDATTTDDSSDSEDEEDSGSEVKVETRERVKANSAGATEIRTRIEEAVQARQEEMKSVFEERRVQFEEAVQARREAFEGDREEAKQELERIRSEFKQKLEDGREEAKQKMEQAREEFKNRIQEFSQERQDKMNSIFTRLDEVNAKVVANLSESLEKLAAILENVNDKIDTLEADGIDVSDLVTASTQAQASIDAAQTALAEQAAKTYDIDIENEEDAKEAAKVSRDELRADLDAVARFIKSAREDVRTVASDLADYTDTDDDADSIDT</sequence>